<proteinExistence type="predicted"/>
<reference evidence="1" key="1">
    <citation type="submission" date="2022-07" db="EMBL/GenBank/DDBJ databases">
        <title>Chromosome-level genome of Muraenolepis orangiensis.</title>
        <authorList>
            <person name="Kim J."/>
        </authorList>
    </citation>
    <scope>NUCLEOTIDE SEQUENCE</scope>
    <source>
        <strain evidence="1">KU_S4_2022</strain>
        <tissue evidence="1">Muscle</tissue>
    </source>
</reference>
<dbReference type="Proteomes" id="UP001148018">
    <property type="component" value="Unassembled WGS sequence"/>
</dbReference>
<protein>
    <submittedName>
        <fullName evidence="1">Uncharacterized protein</fullName>
    </submittedName>
</protein>
<comment type="caution">
    <text evidence="1">The sequence shown here is derived from an EMBL/GenBank/DDBJ whole genome shotgun (WGS) entry which is preliminary data.</text>
</comment>
<dbReference type="AlphaFoldDB" id="A0A9Q0EMS1"/>
<keyword evidence="2" id="KW-1185">Reference proteome</keyword>
<organism evidence="1 2">
    <name type="scientific">Muraenolepis orangiensis</name>
    <name type="common">Patagonian moray cod</name>
    <dbReference type="NCBI Taxonomy" id="630683"/>
    <lineage>
        <taxon>Eukaryota</taxon>
        <taxon>Metazoa</taxon>
        <taxon>Chordata</taxon>
        <taxon>Craniata</taxon>
        <taxon>Vertebrata</taxon>
        <taxon>Euteleostomi</taxon>
        <taxon>Actinopterygii</taxon>
        <taxon>Neopterygii</taxon>
        <taxon>Teleostei</taxon>
        <taxon>Neoteleostei</taxon>
        <taxon>Acanthomorphata</taxon>
        <taxon>Zeiogadaria</taxon>
        <taxon>Gadariae</taxon>
        <taxon>Gadiformes</taxon>
        <taxon>Muraenolepidoidei</taxon>
        <taxon>Muraenolepididae</taxon>
        <taxon>Muraenolepis</taxon>
    </lineage>
</organism>
<dbReference type="EMBL" id="JANIIK010000038">
    <property type="protein sequence ID" value="KAJ3610004.1"/>
    <property type="molecule type" value="Genomic_DNA"/>
</dbReference>
<evidence type="ECO:0000313" key="1">
    <source>
        <dbReference type="EMBL" id="KAJ3610004.1"/>
    </source>
</evidence>
<sequence length="76" mass="8499">MNPKGSEWEKVVFSPSLKGLTVISGRGDYLAVYILEAFVKSVLWGHVVEGLSSTALHADALYTLMFSTRWDMFSTR</sequence>
<accession>A0A9Q0EMS1</accession>
<gene>
    <name evidence="1" type="ORF">NHX12_022098</name>
</gene>
<name>A0A9Q0EMS1_9TELE</name>
<evidence type="ECO:0000313" key="2">
    <source>
        <dbReference type="Proteomes" id="UP001148018"/>
    </source>
</evidence>